<dbReference type="KEGG" id="pdl:Pyrde_0900"/>
<accession>A0A0P0N390</accession>
<protein>
    <submittedName>
        <fullName evidence="2">Uncharacterized protein</fullName>
    </submittedName>
</protein>
<dbReference type="EMBL" id="CP013011">
    <property type="protein sequence ID" value="ALL00948.1"/>
    <property type="molecule type" value="Genomic_DNA"/>
</dbReference>
<dbReference type="Proteomes" id="UP000058613">
    <property type="component" value="Chromosome"/>
</dbReference>
<proteinExistence type="predicted"/>
<evidence type="ECO:0000313" key="3">
    <source>
        <dbReference type="Proteomes" id="UP000058613"/>
    </source>
</evidence>
<evidence type="ECO:0000313" key="2">
    <source>
        <dbReference type="EMBL" id="ALL00948.1"/>
    </source>
</evidence>
<evidence type="ECO:0000256" key="1">
    <source>
        <dbReference type="SAM" id="MobiDB-lite"/>
    </source>
</evidence>
<dbReference type="GeneID" id="26099238"/>
<name>A0A0P0N390_9CREN</name>
<feature type="region of interest" description="Disordered" evidence="1">
    <location>
        <begin position="1"/>
        <end position="22"/>
    </location>
</feature>
<organism evidence="2 3">
    <name type="scientific">Pyrodictium delaneyi</name>
    <dbReference type="NCBI Taxonomy" id="1273541"/>
    <lineage>
        <taxon>Archaea</taxon>
        <taxon>Thermoproteota</taxon>
        <taxon>Thermoprotei</taxon>
        <taxon>Desulfurococcales</taxon>
        <taxon>Pyrodictiaceae</taxon>
        <taxon>Pyrodictium</taxon>
    </lineage>
</organism>
<sequence length="220" mass="25213">MSLRRRRMQRSGSSGGRRGPGASDAFLREASEAVEPVHGQGFFYVGYGYVAYYLVFDYLDPLGYYDAVLRDPRLYEEEVLRLYYGMQELVDQEKVVVNGERVRPRVAMVDIGFRGRKNRVFIVFALRFTAPIRPGVNVYENHYEPEEIEYSYEAYWIFPPGSRILEVDMGTGTEDWEIVGKNTLAIYGHRGGRTGGYEKIVFRMPEPGQLVAGFTGDEED</sequence>
<dbReference type="AlphaFoldDB" id="A0A0P0N390"/>
<reference evidence="2 3" key="1">
    <citation type="submission" date="2015-10" db="EMBL/GenBank/DDBJ databases">
        <title>Complete genome sequence of hyperthermophilic archaeon Pyrodictium delaneyi Su06.</title>
        <authorList>
            <person name="Jung J.-H."/>
            <person name="Lin J."/>
            <person name="Holden J.F."/>
            <person name="Park C.-S."/>
        </authorList>
    </citation>
    <scope>NUCLEOTIDE SEQUENCE [LARGE SCALE GENOMIC DNA]</scope>
    <source>
        <strain evidence="2 3">Su06</strain>
    </source>
</reference>
<gene>
    <name evidence="2" type="ORF">Pyrde_0900</name>
</gene>
<dbReference type="RefSeq" id="WP_231656801.1">
    <property type="nucleotide sequence ID" value="NZ_CP013011.1"/>
</dbReference>